<gene>
    <name evidence="2" type="ORF">F4693_000817</name>
    <name evidence="1" type="ORF">FHS97_003106</name>
</gene>
<evidence type="ECO:0000313" key="1">
    <source>
        <dbReference type="EMBL" id="MBB5727152.1"/>
    </source>
</evidence>
<dbReference type="AlphaFoldDB" id="A0A7X0JC39"/>
<dbReference type="Proteomes" id="UP000560131">
    <property type="component" value="Unassembled WGS sequence"/>
</dbReference>
<reference evidence="2 3" key="2">
    <citation type="submission" date="2020-08" db="EMBL/GenBank/DDBJ databases">
        <title>The Agave Microbiome: Exploring the role of microbial communities in plant adaptations to desert environments.</title>
        <authorList>
            <person name="Partida-Martinez L.P."/>
        </authorList>
    </citation>
    <scope>NUCLEOTIDE SEQUENCE [LARGE SCALE GENOMIC DNA]</scope>
    <source>
        <strain evidence="2 3">AS3.13</strain>
    </source>
</reference>
<protein>
    <submittedName>
        <fullName evidence="2">Regulatory protein</fullName>
    </submittedName>
</protein>
<keyword evidence="4" id="KW-1185">Reference proteome</keyword>
<dbReference type="Proteomes" id="UP000522313">
    <property type="component" value="Unassembled WGS sequence"/>
</dbReference>
<dbReference type="EMBL" id="JACHBT010000003">
    <property type="protein sequence ID" value="MBB6503862.1"/>
    <property type="molecule type" value="Genomic_DNA"/>
</dbReference>
<organism evidence="2 3">
    <name type="scientific">Sphingomonas endophytica</name>
    <dbReference type="NCBI Taxonomy" id="869719"/>
    <lineage>
        <taxon>Bacteria</taxon>
        <taxon>Pseudomonadati</taxon>
        <taxon>Pseudomonadota</taxon>
        <taxon>Alphaproteobacteria</taxon>
        <taxon>Sphingomonadales</taxon>
        <taxon>Sphingomonadaceae</taxon>
        <taxon>Sphingomonas</taxon>
    </lineage>
</organism>
<name>A0A7X0JC39_9SPHN</name>
<evidence type="ECO:0000313" key="4">
    <source>
        <dbReference type="Proteomes" id="UP000560131"/>
    </source>
</evidence>
<sequence length="180" mass="19501">MALTQSSARAPRRAPPPLDAAALDRLALRYVERFATSRGKLADYLARKIRERGWDGPPVDPRAVAQRMADAGYVDDRSFAAQKGAALARRGYGARRVADTLRAAGLEEADRTPVVEEARAAALDSALRLAQRKRIGPFAAARADPRTRERHLAAMLRGGHAMTIARQVVDSAPGEIPVLD</sequence>
<reference evidence="2 3" key="3">
    <citation type="submission" date="2020-08" db="EMBL/GenBank/DDBJ databases">
        <authorList>
            <person name="Partida-Martinez L."/>
            <person name="Huntemann M."/>
            <person name="Clum A."/>
            <person name="Wang J."/>
            <person name="Palaniappan K."/>
            <person name="Ritter S."/>
            <person name="Chen I.-M."/>
            <person name="Stamatis D."/>
            <person name="Reddy T."/>
            <person name="O'Malley R."/>
            <person name="Daum C."/>
            <person name="Shapiro N."/>
            <person name="Ivanova N."/>
            <person name="Kyrpides N."/>
            <person name="Woyke T."/>
        </authorList>
    </citation>
    <scope>NUCLEOTIDE SEQUENCE [LARGE SCALE GENOMIC DNA]</scope>
    <source>
        <strain evidence="2 3">AS3.13</strain>
    </source>
</reference>
<accession>A0A7X0JC39</accession>
<evidence type="ECO:0000313" key="2">
    <source>
        <dbReference type="EMBL" id="MBB6503862.1"/>
    </source>
</evidence>
<dbReference type="RefSeq" id="WP_311770246.1">
    <property type="nucleotide sequence ID" value="NZ_BAABAR010000018.1"/>
</dbReference>
<proteinExistence type="predicted"/>
<comment type="caution">
    <text evidence="2">The sequence shown here is derived from an EMBL/GenBank/DDBJ whole genome shotgun (WGS) entry which is preliminary data.</text>
</comment>
<evidence type="ECO:0000313" key="3">
    <source>
        <dbReference type="Proteomes" id="UP000522313"/>
    </source>
</evidence>
<dbReference type="EMBL" id="JACIJN010000011">
    <property type="protein sequence ID" value="MBB5727152.1"/>
    <property type="molecule type" value="Genomic_DNA"/>
</dbReference>
<reference evidence="1 4" key="1">
    <citation type="submission" date="2020-08" db="EMBL/GenBank/DDBJ databases">
        <title>Genomic Encyclopedia of Type Strains, Phase IV (KMG-IV): sequencing the most valuable type-strain genomes for metagenomic binning, comparative biology and taxonomic classification.</title>
        <authorList>
            <person name="Goeker M."/>
        </authorList>
    </citation>
    <scope>NUCLEOTIDE SEQUENCE [LARGE SCALE GENOMIC DNA]</scope>
    <source>
        <strain evidence="1 4">DSM 101535</strain>
    </source>
</reference>